<name>A0AAD4MUC6_9BILA</name>
<comment type="caution">
    <text evidence="1">The sequence shown here is derived from an EMBL/GenBank/DDBJ whole genome shotgun (WGS) entry which is preliminary data.</text>
</comment>
<evidence type="ECO:0000313" key="2">
    <source>
        <dbReference type="Proteomes" id="UP001201812"/>
    </source>
</evidence>
<proteinExistence type="predicted"/>
<sequence>MIYVGYHYNIRNTDSYIVCSEKHDDYEILQALRVKIPMEKCDDGKHRMRDLTFEKQIDVEMILHSFGFREESCDNKYNKGDKYQVKCWKFARTVRK</sequence>
<dbReference type="EMBL" id="JAKKPZ010000070">
    <property type="protein sequence ID" value="KAI1704257.1"/>
    <property type="molecule type" value="Genomic_DNA"/>
</dbReference>
<accession>A0AAD4MUC6</accession>
<protein>
    <submittedName>
        <fullName evidence="1">Uncharacterized protein</fullName>
    </submittedName>
</protein>
<dbReference type="Proteomes" id="UP001201812">
    <property type="component" value="Unassembled WGS sequence"/>
</dbReference>
<reference evidence="1" key="1">
    <citation type="submission" date="2022-01" db="EMBL/GenBank/DDBJ databases">
        <title>Genome Sequence Resource for Two Populations of Ditylenchus destructor, the Migratory Endoparasitic Phytonematode.</title>
        <authorList>
            <person name="Zhang H."/>
            <person name="Lin R."/>
            <person name="Xie B."/>
        </authorList>
    </citation>
    <scope>NUCLEOTIDE SEQUENCE</scope>
    <source>
        <strain evidence="1">BazhouSP</strain>
    </source>
</reference>
<keyword evidence="2" id="KW-1185">Reference proteome</keyword>
<organism evidence="1 2">
    <name type="scientific">Ditylenchus destructor</name>
    <dbReference type="NCBI Taxonomy" id="166010"/>
    <lineage>
        <taxon>Eukaryota</taxon>
        <taxon>Metazoa</taxon>
        <taxon>Ecdysozoa</taxon>
        <taxon>Nematoda</taxon>
        <taxon>Chromadorea</taxon>
        <taxon>Rhabditida</taxon>
        <taxon>Tylenchina</taxon>
        <taxon>Tylenchomorpha</taxon>
        <taxon>Sphaerularioidea</taxon>
        <taxon>Anguinidae</taxon>
        <taxon>Anguininae</taxon>
        <taxon>Ditylenchus</taxon>
    </lineage>
</organism>
<dbReference type="AlphaFoldDB" id="A0AAD4MUC6"/>
<evidence type="ECO:0000313" key="1">
    <source>
        <dbReference type="EMBL" id="KAI1704257.1"/>
    </source>
</evidence>
<gene>
    <name evidence="1" type="ORF">DdX_14378</name>
</gene>